<evidence type="ECO:0000256" key="1">
    <source>
        <dbReference type="SAM" id="Phobius"/>
    </source>
</evidence>
<comment type="caution">
    <text evidence="2">The sequence shown here is derived from an EMBL/GenBank/DDBJ whole genome shotgun (WGS) entry which is preliminary data.</text>
</comment>
<organism evidence="2 3">
    <name type="scientific">Rhodanobacter thiooxydans</name>
    <dbReference type="NCBI Taxonomy" id="416169"/>
    <lineage>
        <taxon>Bacteria</taxon>
        <taxon>Pseudomonadati</taxon>
        <taxon>Pseudomonadota</taxon>
        <taxon>Gammaproteobacteria</taxon>
        <taxon>Lysobacterales</taxon>
        <taxon>Rhodanobacteraceae</taxon>
        <taxon>Rhodanobacter</taxon>
    </lineage>
</organism>
<feature type="transmembrane region" description="Helical" evidence="1">
    <location>
        <begin position="173"/>
        <end position="190"/>
    </location>
</feature>
<feature type="transmembrane region" description="Helical" evidence="1">
    <location>
        <begin position="202"/>
        <end position="226"/>
    </location>
</feature>
<feature type="transmembrane region" description="Helical" evidence="1">
    <location>
        <begin position="124"/>
        <end position="149"/>
    </location>
</feature>
<dbReference type="InterPro" id="IPR009781">
    <property type="entry name" value="DUF1345"/>
</dbReference>
<dbReference type="STRING" id="416169.RHOFW104T7_12745"/>
<dbReference type="Proteomes" id="UP000076131">
    <property type="component" value="Unassembled WGS sequence"/>
</dbReference>
<dbReference type="eggNOG" id="COG4291">
    <property type="taxonomic scope" value="Bacteria"/>
</dbReference>
<keyword evidence="3" id="KW-1185">Reference proteome</keyword>
<name>A0A154QHX6_9GAMM</name>
<accession>A0A154QHX6</accession>
<reference evidence="2 3" key="1">
    <citation type="journal article" date="2016" name="MBio">
        <title>Lateral Gene Transfer in a Heavy Metal-Contaminated-Groundwater Microbial Community.</title>
        <authorList>
            <person name="Hemme C.L."/>
            <person name="Green S.J."/>
            <person name="Rishishwar L."/>
            <person name="Prakash O."/>
            <person name="Pettenato A."/>
            <person name="Chakraborty R."/>
            <person name="Deutschbauer A.M."/>
            <person name="Van Nostrand J.D."/>
            <person name="Wu L."/>
            <person name="He Z."/>
            <person name="Jordan I.K."/>
            <person name="Hazen T.C."/>
            <person name="Arkin A.P."/>
            <person name="Kostka J.E."/>
            <person name="Zhou J."/>
        </authorList>
    </citation>
    <scope>NUCLEOTIDE SEQUENCE [LARGE SCALE GENOMIC DNA]</scope>
    <source>
        <strain evidence="2 3">FW104-T7</strain>
    </source>
</reference>
<keyword evidence="1" id="KW-0812">Transmembrane</keyword>
<feature type="transmembrane region" description="Helical" evidence="1">
    <location>
        <begin position="29"/>
        <end position="47"/>
    </location>
</feature>
<dbReference type="EMBL" id="LVJS01000042">
    <property type="protein sequence ID" value="KZC23609.1"/>
    <property type="molecule type" value="Genomic_DNA"/>
</dbReference>
<feature type="transmembrane region" description="Helical" evidence="1">
    <location>
        <begin position="94"/>
        <end position="112"/>
    </location>
</feature>
<keyword evidence="1" id="KW-0472">Membrane</keyword>
<evidence type="ECO:0000313" key="3">
    <source>
        <dbReference type="Proteomes" id="UP000076131"/>
    </source>
</evidence>
<gene>
    <name evidence="2" type="ORF">RHOFW104T7_12745</name>
</gene>
<feature type="transmembrane region" description="Helical" evidence="1">
    <location>
        <begin position="54"/>
        <end position="74"/>
    </location>
</feature>
<proteinExistence type="predicted"/>
<dbReference type="RefSeq" id="WP_008434391.1">
    <property type="nucleotide sequence ID" value="NZ_LVJS01000042.1"/>
</dbReference>
<dbReference type="Pfam" id="PF07077">
    <property type="entry name" value="DUF1345"/>
    <property type="match status" value="1"/>
</dbReference>
<sequence length="230" mass="25100">MEKKPAGAASDATKLHGWRPWHFVKGRPWMIAALAILVACMVVLSGFGMRPTTALLLGFDLAAVVYLGSLARLFNRATPDHMRSRAQMLDIGRWGVLWGGVLLSAVVLAALGNELHAAKGGGMLALTVGVLSVVLSWLFLNMMFALHYAHGYYGDLGGKHAGLEFPDTPRPDYWDFAYFSIVIGMTFQVSDVQISSKYLRRVVLLHSVISFFFNVFIIAITVNIVAGQSG</sequence>
<evidence type="ECO:0008006" key="4">
    <source>
        <dbReference type="Google" id="ProtNLM"/>
    </source>
</evidence>
<protein>
    <recommendedName>
        <fullName evidence="4">DUF1345 domain-containing protein</fullName>
    </recommendedName>
</protein>
<keyword evidence="1" id="KW-1133">Transmembrane helix</keyword>
<evidence type="ECO:0000313" key="2">
    <source>
        <dbReference type="EMBL" id="KZC23609.1"/>
    </source>
</evidence>
<dbReference type="AlphaFoldDB" id="A0A154QHX6"/>